<dbReference type="Proteomes" id="UP001156601">
    <property type="component" value="Unassembled WGS sequence"/>
</dbReference>
<evidence type="ECO:0008006" key="4">
    <source>
        <dbReference type="Google" id="ProtNLM"/>
    </source>
</evidence>
<evidence type="ECO:0000313" key="3">
    <source>
        <dbReference type="Proteomes" id="UP001156601"/>
    </source>
</evidence>
<reference evidence="2" key="1">
    <citation type="journal article" date="2014" name="Int. J. Syst. Evol. Microbiol.">
        <title>Complete genome sequence of Corynebacterium casei LMG S-19264T (=DSM 44701T), isolated from a smear-ripened cheese.</title>
        <authorList>
            <consortium name="US DOE Joint Genome Institute (JGI-PGF)"/>
            <person name="Walter F."/>
            <person name="Albersmeier A."/>
            <person name="Kalinowski J."/>
            <person name="Ruckert C."/>
        </authorList>
    </citation>
    <scope>NUCLEOTIDE SEQUENCE</scope>
    <source>
        <strain evidence="2">NBRC 110023</strain>
    </source>
</reference>
<gene>
    <name evidence="2" type="ORF">GCM10007852_05850</name>
</gene>
<dbReference type="AlphaFoldDB" id="A0AA37WH93"/>
<dbReference type="Pfam" id="PF13279">
    <property type="entry name" value="4HBT_2"/>
    <property type="match status" value="1"/>
</dbReference>
<dbReference type="EMBL" id="BSOT01000005">
    <property type="protein sequence ID" value="GLR69677.1"/>
    <property type="molecule type" value="Genomic_DNA"/>
</dbReference>
<keyword evidence="3" id="KW-1185">Reference proteome</keyword>
<comment type="caution">
    <text evidence="2">The sequence shown here is derived from an EMBL/GenBank/DDBJ whole genome shotgun (WGS) entry which is preliminary data.</text>
</comment>
<proteinExistence type="predicted"/>
<accession>A0AA37WH93</accession>
<dbReference type="CDD" id="cd00586">
    <property type="entry name" value="4HBT"/>
    <property type="match status" value="1"/>
</dbReference>
<dbReference type="InterPro" id="IPR029069">
    <property type="entry name" value="HotDog_dom_sf"/>
</dbReference>
<sequence length="167" mass="19347">MLVDMLESQLVCDEINQWHILNWSLPKPFIVLWQITDAHIDHYNHVNNAAYVTQIEKVAWGHSNSIGLTIKEYKALDRAMVIRHHDLNYIHACYLDEQIACATWIVFCDKKLRLRRQFQFISTRTRKTVFTATTDFVCISLSLGSPKLMPPSFSETYSNNVTTLSVS</sequence>
<dbReference type="PANTHER" id="PTHR31793">
    <property type="entry name" value="4-HYDROXYBENZOYL-COA THIOESTERASE FAMILY MEMBER"/>
    <property type="match status" value="1"/>
</dbReference>
<dbReference type="PANTHER" id="PTHR31793:SF37">
    <property type="entry name" value="ACYL-COA THIOESTER HYDROLASE YBGC"/>
    <property type="match status" value="1"/>
</dbReference>
<dbReference type="InterPro" id="IPR050563">
    <property type="entry name" value="4-hydroxybenzoyl-CoA_TE"/>
</dbReference>
<evidence type="ECO:0000313" key="2">
    <source>
        <dbReference type="EMBL" id="GLR69677.1"/>
    </source>
</evidence>
<name>A0AA37WH93_9ALTE</name>
<reference evidence="2" key="2">
    <citation type="submission" date="2023-01" db="EMBL/GenBank/DDBJ databases">
        <title>Draft genome sequence of Agaribacter marinus strain NBRC 110023.</title>
        <authorList>
            <person name="Sun Q."/>
            <person name="Mori K."/>
        </authorList>
    </citation>
    <scope>NUCLEOTIDE SEQUENCE</scope>
    <source>
        <strain evidence="2">NBRC 110023</strain>
    </source>
</reference>
<evidence type="ECO:0000256" key="1">
    <source>
        <dbReference type="ARBA" id="ARBA00022801"/>
    </source>
</evidence>
<dbReference type="SUPFAM" id="SSF54637">
    <property type="entry name" value="Thioesterase/thiol ester dehydrase-isomerase"/>
    <property type="match status" value="1"/>
</dbReference>
<organism evidence="2 3">
    <name type="scientific">Agaribacter marinus</name>
    <dbReference type="NCBI Taxonomy" id="1431249"/>
    <lineage>
        <taxon>Bacteria</taxon>
        <taxon>Pseudomonadati</taxon>
        <taxon>Pseudomonadota</taxon>
        <taxon>Gammaproteobacteria</taxon>
        <taxon>Alteromonadales</taxon>
        <taxon>Alteromonadaceae</taxon>
        <taxon>Agaribacter</taxon>
    </lineage>
</organism>
<protein>
    <recommendedName>
        <fullName evidence="4">Acyl-CoA thioesterase</fullName>
    </recommendedName>
</protein>
<dbReference type="Gene3D" id="3.10.129.10">
    <property type="entry name" value="Hotdog Thioesterase"/>
    <property type="match status" value="1"/>
</dbReference>
<keyword evidence="1" id="KW-0378">Hydrolase</keyword>
<dbReference type="GO" id="GO:0047617">
    <property type="term" value="F:fatty acyl-CoA hydrolase activity"/>
    <property type="evidence" value="ECO:0007669"/>
    <property type="project" value="TreeGrafter"/>
</dbReference>